<keyword evidence="2" id="KW-1185">Reference proteome</keyword>
<dbReference type="AlphaFoldDB" id="A0A0E0F848"/>
<reference evidence="1" key="1">
    <citation type="submission" date="2015-04" db="UniProtKB">
        <authorList>
            <consortium name="EnsemblPlants"/>
        </authorList>
    </citation>
    <scope>IDENTIFICATION</scope>
</reference>
<dbReference type="Gramene" id="OMERI11G17610.1">
    <property type="protein sequence ID" value="OMERI11G17610.1"/>
    <property type="gene ID" value="OMERI11G17610"/>
</dbReference>
<name>A0A0E0F848_9ORYZ</name>
<reference evidence="1" key="2">
    <citation type="submission" date="2018-05" db="EMBL/GenBank/DDBJ databases">
        <title>OmerRS3 (Oryza meridionalis Reference Sequence Version 3).</title>
        <authorList>
            <person name="Zhang J."/>
            <person name="Kudrna D."/>
            <person name="Lee S."/>
            <person name="Talag J."/>
            <person name="Welchert J."/>
            <person name="Wing R.A."/>
        </authorList>
    </citation>
    <scope>NUCLEOTIDE SEQUENCE [LARGE SCALE GENOMIC DNA]</scope>
    <source>
        <strain evidence="1">cv. OR44</strain>
    </source>
</reference>
<accession>A0A0E0F848</accession>
<proteinExistence type="predicted"/>
<evidence type="ECO:0000313" key="1">
    <source>
        <dbReference type="EnsemblPlants" id="OMERI11G17610.1"/>
    </source>
</evidence>
<sequence length="62" mass="7354">MDNGCADQRLVHYLYACNYNSRVKNPYFSRVQMQQIKNADEVDGWIEERIKDQDDKLGGWNN</sequence>
<protein>
    <submittedName>
        <fullName evidence="1">Uncharacterized protein</fullName>
    </submittedName>
</protein>
<dbReference type="HOGENOM" id="CLU_208720_0_0_1"/>
<organism evidence="1">
    <name type="scientific">Oryza meridionalis</name>
    <dbReference type="NCBI Taxonomy" id="40149"/>
    <lineage>
        <taxon>Eukaryota</taxon>
        <taxon>Viridiplantae</taxon>
        <taxon>Streptophyta</taxon>
        <taxon>Embryophyta</taxon>
        <taxon>Tracheophyta</taxon>
        <taxon>Spermatophyta</taxon>
        <taxon>Magnoliopsida</taxon>
        <taxon>Liliopsida</taxon>
        <taxon>Poales</taxon>
        <taxon>Poaceae</taxon>
        <taxon>BOP clade</taxon>
        <taxon>Oryzoideae</taxon>
        <taxon>Oryzeae</taxon>
        <taxon>Oryzinae</taxon>
        <taxon>Oryza</taxon>
    </lineage>
</organism>
<evidence type="ECO:0000313" key="2">
    <source>
        <dbReference type="Proteomes" id="UP000008021"/>
    </source>
</evidence>
<dbReference type="EnsemblPlants" id="OMERI11G17610.1">
    <property type="protein sequence ID" value="OMERI11G17610.1"/>
    <property type="gene ID" value="OMERI11G17610"/>
</dbReference>
<dbReference type="Proteomes" id="UP000008021">
    <property type="component" value="Chromosome 11"/>
</dbReference>